<feature type="chain" id="PRO_5039227534" description="DUF6377 domain-containing protein" evidence="2">
    <location>
        <begin position="21"/>
        <end position="518"/>
    </location>
</feature>
<dbReference type="Pfam" id="PF19904">
    <property type="entry name" value="DUF6377"/>
    <property type="match status" value="1"/>
</dbReference>
<keyword evidence="1" id="KW-0472">Membrane</keyword>
<keyword evidence="2" id="KW-0732">Signal</keyword>
<dbReference type="EMBL" id="DVMS01000031">
    <property type="protein sequence ID" value="HIU38277.1"/>
    <property type="molecule type" value="Genomic_DNA"/>
</dbReference>
<feature type="transmembrane region" description="Helical" evidence="1">
    <location>
        <begin position="326"/>
        <end position="349"/>
    </location>
</feature>
<evidence type="ECO:0000313" key="4">
    <source>
        <dbReference type="EMBL" id="HIU38277.1"/>
    </source>
</evidence>
<evidence type="ECO:0000256" key="2">
    <source>
        <dbReference type="SAM" id="SignalP"/>
    </source>
</evidence>
<reference evidence="4" key="1">
    <citation type="submission" date="2020-10" db="EMBL/GenBank/DDBJ databases">
        <authorList>
            <person name="Gilroy R."/>
        </authorList>
    </citation>
    <scope>NUCLEOTIDE SEQUENCE</scope>
    <source>
        <strain evidence="4">17073</strain>
    </source>
</reference>
<dbReference type="AlphaFoldDB" id="A0A9D1LGX5"/>
<accession>A0A9D1LGX5</accession>
<dbReference type="Proteomes" id="UP000824076">
    <property type="component" value="Unassembled WGS sequence"/>
</dbReference>
<name>A0A9D1LGX5_9BACT</name>
<feature type="signal peptide" evidence="2">
    <location>
        <begin position="1"/>
        <end position="20"/>
    </location>
</feature>
<evidence type="ECO:0000313" key="5">
    <source>
        <dbReference type="Proteomes" id="UP000824076"/>
    </source>
</evidence>
<evidence type="ECO:0000259" key="3">
    <source>
        <dbReference type="Pfam" id="PF19904"/>
    </source>
</evidence>
<dbReference type="InterPro" id="IPR045957">
    <property type="entry name" value="DUF6377"/>
</dbReference>
<keyword evidence="1" id="KW-1133">Transmembrane helix</keyword>
<protein>
    <recommendedName>
        <fullName evidence="3">DUF6377 domain-containing protein</fullName>
    </recommendedName>
</protein>
<comment type="caution">
    <text evidence="4">The sequence shown here is derived from an EMBL/GenBank/DDBJ whole genome shotgun (WGS) entry which is preliminary data.</text>
</comment>
<gene>
    <name evidence="4" type="ORF">IAD18_01260</name>
</gene>
<proteinExistence type="predicted"/>
<reference evidence="4" key="2">
    <citation type="journal article" date="2021" name="PeerJ">
        <title>Extensive microbial diversity within the chicken gut microbiome revealed by metagenomics and culture.</title>
        <authorList>
            <person name="Gilroy R."/>
            <person name="Ravi A."/>
            <person name="Getino M."/>
            <person name="Pursley I."/>
            <person name="Horton D.L."/>
            <person name="Alikhan N.F."/>
            <person name="Baker D."/>
            <person name="Gharbi K."/>
            <person name="Hall N."/>
            <person name="Watson M."/>
            <person name="Adriaenssens E.M."/>
            <person name="Foster-Nyarko E."/>
            <person name="Jarju S."/>
            <person name="Secka A."/>
            <person name="Antonio M."/>
            <person name="Oren A."/>
            <person name="Chaudhuri R.R."/>
            <person name="La Ragione R."/>
            <person name="Hildebrand F."/>
            <person name="Pallen M.J."/>
        </authorList>
    </citation>
    <scope>NUCLEOTIDE SEQUENCE</scope>
    <source>
        <strain evidence="4">17073</strain>
    </source>
</reference>
<sequence length="518" mass="59993">MKKILLLLLFSISMAHPAFPAMKELEDLDKLIENKNQYDQLKRQRISSAKKKLAQASDAETRFNLLMEIGNEYTLFKADSAVLYFDRAINEARRGNNEKNILRAQLKKIRPEIIAGYYAEARSEFRIIKDNEIPPELLADFYECGYRLYSFPLNTLERQGDFYGKYLDQASEYRKKWIAAMPEDSDMRRLYEAEQFLKNGNVKSAKNILADLIAHSLKTNTGEYAMATALQAEALEMEGNMQESIRYYAISAMTDIRCAIKENQSMYKLSLILYNRHDIDRAYRYIFSSIEDAAFCNSQMRAYNAAAMLPVIESAQRQKRLYHERILEASIAVCGLLLVVLVASVVILAKQKKRLSTARAKLKEANVTKDEYMGQFLELCSIYMKKLDSFTKLVYRKATLGQVDDLIKMMKTPKFSDEQHGRFYQEFDNAFLKIYPTFVTEFNALLRPDEQISTSPNALSTELRIYALMRLGITESTKIAEFLRYSVNTIYAYRNKMRNKAINRENFESDVLKIGHIE</sequence>
<evidence type="ECO:0000256" key="1">
    <source>
        <dbReference type="SAM" id="Phobius"/>
    </source>
</evidence>
<organism evidence="4 5">
    <name type="scientific">Candidatus Limisoma intestinavium</name>
    <dbReference type="NCBI Taxonomy" id="2840856"/>
    <lineage>
        <taxon>Bacteria</taxon>
        <taxon>Pseudomonadati</taxon>
        <taxon>Bacteroidota</taxon>
        <taxon>Bacteroidia</taxon>
        <taxon>Bacteroidales</taxon>
        <taxon>Candidatus Limisoma</taxon>
    </lineage>
</organism>
<keyword evidence="1" id="KW-0812">Transmembrane</keyword>
<feature type="domain" description="DUF6377" evidence="3">
    <location>
        <begin position="255"/>
        <end position="480"/>
    </location>
</feature>